<feature type="domain" description="PepSY" evidence="3">
    <location>
        <begin position="155"/>
        <end position="209"/>
    </location>
</feature>
<feature type="compositionally biased region" description="Basic and acidic residues" evidence="1">
    <location>
        <begin position="194"/>
        <end position="203"/>
    </location>
</feature>
<dbReference type="EMBL" id="JBJDQH010000005">
    <property type="protein sequence ID" value="MFK4266257.1"/>
    <property type="molecule type" value="Genomic_DNA"/>
</dbReference>
<dbReference type="InterPro" id="IPR025711">
    <property type="entry name" value="PepSY"/>
</dbReference>
<gene>
    <name evidence="4" type="ORF">ACI2L5_15105</name>
</gene>
<keyword evidence="2" id="KW-0732">Signal</keyword>
<protein>
    <submittedName>
        <fullName evidence="4">PepSY domain-containing protein</fullName>
    </submittedName>
</protein>
<organism evidence="4 5">
    <name type="scientific">Streptomyces milbemycinicus</name>
    <dbReference type="NCBI Taxonomy" id="476552"/>
    <lineage>
        <taxon>Bacteria</taxon>
        <taxon>Bacillati</taxon>
        <taxon>Actinomycetota</taxon>
        <taxon>Actinomycetes</taxon>
        <taxon>Kitasatosporales</taxon>
        <taxon>Streptomycetaceae</taxon>
        <taxon>Streptomyces</taxon>
    </lineage>
</organism>
<feature type="compositionally biased region" description="Acidic residues" evidence="1">
    <location>
        <begin position="211"/>
        <end position="224"/>
    </location>
</feature>
<evidence type="ECO:0000313" key="5">
    <source>
        <dbReference type="Proteomes" id="UP001620295"/>
    </source>
</evidence>
<comment type="caution">
    <text evidence="4">The sequence shown here is derived from an EMBL/GenBank/DDBJ whole genome shotgun (WGS) entry which is preliminary data.</text>
</comment>
<proteinExistence type="predicted"/>
<name>A0ABW8LK23_9ACTN</name>
<reference evidence="4 5" key="1">
    <citation type="submission" date="2024-11" db="EMBL/GenBank/DDBJ databases">
        <title>The Natural Products Discovery Center: Release of the First 8490 Sequenced Strains for Exploring Actinobacteria Biosynthetic Diversity.</title>
        <authorList>
            <person name="Kalkreuter E."/>
            <person name="Kautsar S.A."/>
            <person name="Yang D."/>
            <person name="Bader C.D."/>
            <person name="Teijaro C.N."/>
            <person name="Fluegel L."/>
            <person name="Davis C.M."/>
            <person name="Simpson J.R."/>
            <person name="Lauterbach L."/>
            <person name="Steele A.D."/>
            <person name="Gui C."/>
            <person name="Meng S."/>
            <person name="Li G."/>
            <person name="Viehrig K."/>
            <person name="Ye F."/>
            <person name="Su P."/>
            <person name="Kiefer A.F."/>
            <person name="Nichols A."/>
            <person name="Cepeda A.J."/>
            <person name="Yan W."/>
            <person name="Fan B."/>
            <person name="Jiang Y."/>
            <person name="Adhikari A."/>
            <person name="Zheng C.-J."/>
            <person name="Schuster L."/>
            <person name="Cowan T.M."/>
            <person name="Smanski M.J."/>
            <person name="Chevrette M.G."/>
            <person name="De Carvalho L.P.S."/>
            <person name="Shen B."/>
        </authorList>
    </citation>
    <scope>NUCLEOTIDE SEQUENCE [LARGE SCALE GENOMIC DNA]</scope>
    <source>
        <strain evidence="4 5">NPDC020863</strain>
    </source>
</reference>
<evidence type="ECO:0000259" key="3">
    <source>
        <dbReference type="Pfam" id="PF03413"/>
    </source>
</evidence>
<dbReference type="Gene3D" id="3.10.450.40">
    <property type="match status" value="2"/>
</dbReference>
<evidence type="ECO:0000256" key="1">
    <source>
        <dbReference type="SAM" id="MobiDB-lite"/>
    </source>
</evidence>
<keyword evidence="5" id="KW-1185">Reference proteome</keyword>
<dbReference type="Pfam" id="PF03413">
    <property type="entry name" value="PepSY"/>
    <property type="match status" value="2"/>
</dbReference>
<feature type="compositionally biased region" description="Basic and acidic residues" evidence="1">
    <location>
        <begin position="39"/>
        <end position="53"/>
    </location>
</feature>
<evidence type="ECO:0000256" key="2">
    <source>
        <dbReference type="SAM" id="SignalP"/>
    </source>
</evidence>
<feature type="region of interest" description="Disordered" evidence="1">
    <location>
        <begin position="194"/>
        <end position="224"/>
    </location>
</feature>
<feature type="domain" description="PepSY" evidence="3">
    <location>
        <begin position="74"/>
        <end position="131"/>
    </location>
</feature>
<evidence type="ECO:0000313" key="4">
    <source>
        <dbReference type="EMBL" id="MFK4266257.1"/>
    </source>
</evidence>
<accession>A0ABW8LK23</accession>
<dbReference type="Proteomes" id="UP001620295">
    <property type="component" value="Unassembled WGS sequence"/>
</dbReference>
<dbReference type="RefSeq" id="WP_404746399.1">
    <property type="nucleotide sequence ID" value="NZ_JBJDQH010000005.1"/>
</dbReference>
<sequence>MKSLKRSLTGRRRTVAAVLAATVLLGGAGAATAVAFADDGSHDSSRDNTHDSTHAAAGTTYEDRDDGTFATKTKIDLKQAADAAVASVAGKVTSVELEGHQGKAVWKVDVATAKGAEHEVTMNATSGKVTAHRTDHDDADDEAALARSARTGLGQAVDAALKKIPGTATSAELDDDNGRSAAWDIDVTDAKGAEHEVTVDARSGKVTAVQADDDHDDHDDHEED</sequence>
<feature type="region of interest" description="Disordered" evidence="1">
    <location>
        <begin position="39"/>
        <end position="64"/>
    </location>
</feature>
<feature type="chain" id="PRO_5045892018" evidence="2">
    <location>
        <begin position="38"/>
        <end position="224"/>
    </location>
</feature>
<feature type="signal peptide" evidence="2">
    <location>
        <begin position="1"/>
        <end position="37"/>
    </location>
</feature>